<sequence length="126" mass="13277">MFTLADLLLLLSVGGASFAFYGFRLWNGGQHPQSMQAVVRSGDREVARLNLAVDTTLVVEGVLGGVRIVLRSGGVHFENAPCALKICEKTGEINRSGEMIVCAPSRIIARIEGGPAPAAGLDALSR</sequence>
<comment type="caution">
    <text evidence="1">The sequence shown here is derived from an EMBL/GenBank/DDBJ whole genome shotgun (WGS) entry which is preliminary data.</text>
</comment>
<dbReference type="Gene3D" id="2.60.320.10">
    <property type="entry name" value="N-utilization substance G protein NusG, insert domain"/>
    <property type="match status" value="1"/>
</dbReference>
<evidence type="ECO:0000313" key="2">
    <source>
        <dbReference type="Proteomes" id="UP000176992"/>
    </source>
</evidence>
<reference evidence="1 2" key="1">
    <citation type="journal article" date="2016" name="Nat. Commun.">
        <title>Thousands of microbial genomes shed light on interconnected biogeochemical processes in an aquifer system.</title>
        <authorList>
            <person name="Anantharaman K."/>
            <person name="Brown C.T."/>
            <person name="Hug L.A."/>
            <person name="Sharon I."/>
            <person name="Castelle C.J."/>
            <person name="Probst A.J."/>
            <person name="Thomas B.C."/>
            <person name="Singh A."/>
            <person name="Wilkins M.J."/>
            <person name="Karaoz U."/>
            <person name="Brodie E.L."/>
            <person name="Williams K.H."/>
            <person name="Hubbard S.S."/>
            <person name="Banfield J.F."/>
        </authorList>
    </citation>
    <scope>NUCLEOTIDE SEQUENCE [LARGE SCALE GENOMIC DNA]</scope>
</reference>
<dbReference type="InterPro" id="IPR038690">
    <property type="entry name" value="NusG_2_sf"/>
</dbReference>
<dbReference type="AlphaFoldDB" id="A0A1F5YC33"/>
<organism evidence="1 2">
    <name type="scientific">Candidatus Glassbacteria bacterium GWA2_58_10</name>
    <dbReference type="NCBI Taxonomy" id="1817865"/>
    <lineage>
        <taxon>Bacteria</taxon>
        <taxon>Candidatus Glassiibacteriota</taxon>
    </lineage>
</organism>
<dbReference type="EMBL" id="MFIV01000217">
    <property type="protein sequence ID" value="OGF97659.1"/>
    <property type="molecule type" value="Genomic_DNA"/>
</dbReference>
<evidence type="ECO:0000313" key="1">
    <source>
        <dbReference type="EMBL" id="OGF97659.1"/>
    </source>
</evidence>
<dbReference type="Pfam" id="PF07009">
    <property type="entry name" value="NusG_II"/>
    <property type="match status" value="1"/>
</dbReference>
<protein>
    <submittedName>
        <fullName evidence="1">Uncharacterized protein</fullName>
    </submittedName>
</protein>
<accession>A0A1F5YC33</accession>
<dbReference type="Proteomes" id="UP000176992">
    <property type="component" value="Unassembled WGS sequence"/>
</dbReference>
<name>A0A1F5YC33_9BACT</name>
<proteinExistence type="predicted"/>
<gene>
    <name evidence="1" type="ORF">A2Z86_11590</name>
</gene>